<keyword evidence="1" id="KW-0812">Transmembrane</keyword>
<proteinExistence type="predicted"/>
<evidence type="ECO:0000256" key="1">
    <source>
        <dbReference type="SAM" id="Phobius"/>
    </source>
</evidence>
<dbReference type="EMBL" id="BAAAQX010000012">
    <property type="protein sequence ID" value="GAA2209335.1"/>
    <property type="molecule type" value="Genomic_DNA"/>
</dbReference>
<evidence type="ECO:0000313" key="3">
    <source>
        <dbReference type="Proteomes" id="UP001499843"/>
    </source>
</evidence>
<keyword evidence="3" id="KW-1185">Reference proteome</keyword>
<organism evidence="2 3">
    <name type="scientific">Nonomuraea monospora</name>
    <dbReference type="NCBI Taxonomy" id="568818"/>
    <lineage>
        <taxon>Bacteria</taxon>
        <taxon>Bacillati</taxon>
        <taxon>Actinomycetota</taxon>
        <taxon>Actinomycetes</taxon>
        <taxon>Streptosporangiales</taxon>
        <taxon>Streptosporangiaceae</taxon>
        <taxon>Nonomuraea</taxon>
    </lineage>
</organism>
<evidence type="ECO:0000313" key="2">
    <source>
        <dbReference type="EMBL" id="GAA2209335.1"/>
    </source>
</evidence>
<reference evidence="2 3" key="1">
    <citation type="journal article" date="2019" name="Int. J. Syst. Evol. Microbiol.">
        <title>The Global Catalogue of Microorganisms (GCM) 10K type strain sequencing project: providing services to taxonomists for standard genome sequencing and annotation.</title>
        <authorList>
            <consortium name="The Broad Institute Genomics Platform"/>
            <consortium name="The Broad Institute Genome Sequencing Center for Infectious Disease"/>
            <person name="Wu L."/>
            <person name="Ma J."/>
        </authorList>
    </citation>
    <scope>NUCLEOTIDE SEQUENCE [LARGE SCALE GENOMIC DNA]</scope>
    <source>
        <strain evidence="2 3">JCM 16114</strain>
    </source>
</reference>
<sequence>MADLGLLQAWDMWWDNVQVNQHTLHGWSILALGRAGKVIAFLAGMTIVLDVIGPERLRNFSARYRKSDKDKLRHKALAAGLCVAMAVTSVPAFIVFWMTNDDPPSKHLAVAQIWIVTIFMILIPLLSPAAVRIFVKVIEQPKYERAVRWSAIALLLVGFHFDLLAS</sequence>
<dbReference type="RefSeq" id="WP_344478402.1">
    <property type="nucleotide sequence ID" value="NZ_BAAAQX010000012.1"/>
</dbReference>
<name>A0ABN3CIS9_9ACTN</name>
<protein>
    <submittedName>
        <fullName evidence="2">Uncharacterized protein</fullName>
    </submittedName>
</protein>
<dbReference type="Proteomes" id="UP001499843">
    <property type="component" value="Unassembled WGS sequence"/>
</dbReference>
<keyword evidence="1" id="KW-0472">Membrane</keyword>
<accession>A0ABN3CIS9</accession>
<keyword evidence="1" id="KW-1133">Transmembrane helix</keyword>
<gene>
    <name evidence="2" type="ORF">GCM10009850_047930</name>
</gene>
<feature type="transmembrane region" description="Helical" evidence="1">
    <location>
        <begin position="38"/>
        <end position="55"/>
    </location>
</feature>
<feature type="transmembrane region" description="Helical" evidence="1">
    <location>
        <begin position="76"/>
        <end position="99"/>
    </location>
</feature>
<comment type="caution">
    <text evidence="2">The sequence shown here is derived from an EMBL/GenBank/DDBJ whole genome shotgun (WGS) entry which is preliminary data.</text>
</comment>
<feature type="transmembrane region" description="Helical" evidence="1">
    <location>
        <begin position="147"/>
        <end position="165"/>
    </location>
</feature>
<feature type="transmembrane region" description="Helical" evidence="1">
    <location>
        <begin position="111"/>
        <end position="135"/>
    </location>
</feature>